<accession>A0A345CV96</accession>
<feature type="region of interest" description="Disordered" evidence="1">
    <location>
        <begin position="104"/>
        <end position="139"/>
    </location>
</feature>
<dbReference type="RefSeq" id="WP_233479785.1">
    <property type="nucleotide sequence ID" value="NZ_CP013970.1"/>
</dbReference>
<organism evidence="2 3">
    <name type="scientific">Erwinia tracheiphila</name>
    <dbReference type="NCBI Taxonomy" id="65700"/>
    <lineage>
        <taxon>Bacteria</taxon>
        <taxon>Pseudomonadati</taxon>
        <taxon>Pseudomonadota</taxon>
        <taxon>Gammaproteobacteria</taxon>
        <taxon>Enterobacterales</taxon>
        <taxon>Erwiniaceae</taxon>
        <taxon>Erwinia</taxon>
    </lineage>
</organism>
<dbReference type="Proteomes" id="UP000264980">
    <property type="component" value="Chromosome"/>
</dbReference>
<feature type="compositionally biased region" description="Polar residues" evidence="1">
    <location>
        <begin position="126"/>
        <end position="139"/>
    </location>
</feature>
<sequence>MPASTINNYLHKGTEPALGVVLAIAEVEQISLEWLASGLNKDGLAISNPKSSGDDPLKFTWLMIYEFLSREDAEALIRLIHQEGARGILTYPRKDDSIDKAFEDEGASHSAARNQKRALQDGKLDITQSPASDNKGQAR</sequence>
<dbReference type="AlphaFoldDB" id="A0A345CV96"/>
<evidence type="ECO:0000313" key="2">
    <source>
        <dbReference type="EMBL" id="AXF77363.1"/>
    </source>
</evidence>
<gene>
    <name evidence="2" type="ORF">AV903_17100</name>
</gene>
<dbReference type="EMBL" id="CP013970">
    <property type="protein sequence ID" value="AXF77363.1"/>
    <property type="molecule type" value="Genomic_DNA"/>
</dbReference>
<evidence type="ECO:0000256" key="1">
    <source>
        <dbReference type="SAM" id="MobiDB-lite"/>
    </source>
</evidence>
<proteinExistence type="predicted"/>
<protein>
    <submittedName>
        <fullName evidence="2">Uncharacterized protein</fullName>
    </submittedName>
</protein>
<name>A0A345CV96_9GAMM</name>
<evidence type="ECO:0000313" key="3">
    <source>
        <dbReference type="Proteomes" id="UP000264980"/>
    </source>
</evidence>
<reference evidence="2 3" key="1">
    <citation type="submission" date="2016-01" db="EMBL/GenBank/DDBJ databases">
        <authorList>
            <person name="Oliw E.H."/>
        </authorList>
    </citation>
    <scope>NUCLEOTIDE SEQUENCE [LARGE SCALE GENOMIC DNA]</scope>
    <source>
        <strain evidence="2 3">MDcuke</strain>
    </source>
</reference>